<evidence type="ECO:0000313" key="1">
    <source>
        <dbReference type="EMBL" id="GIM63806.1"/>
    </source>
</evidence>
<dbReference type="AlphaFoldDB" id="A0A919S4X3"/>
<accession>A0A919S4X3</accession>
<comment type="caution">
    <text evidence="1">The sequence shown here is derived from an EMBL/GenBank/DDBJ whole genome shotgun (WGS) entry which is preliminary data.</text>
</comment>
<reference evidence="1" key="1">
    <citation type="submission" date="2021-03" db="EMBL/GenBank/DDBJ databases">
        <title>Whole genome shotgun sequence of Actinoplanes auranticolor NBRC 12245.</title>
        <authorList>
            <person name="Komaki H."/>
            <person name="Tamura T."/>
        </authorList>
    </citation>
    <scope>NUCLEOTIDE SEQUENCE</scope>
    <source>
        <strain evidence="1">NBRC 12245</strain>
    </source>
</reference>
<organism evidence="1 2">
    <name type="scientific">Actinoplanes auranticolor</name>
    <dbReference type="NCBI Taxonomy" id="47988"/>
    <lineage>
        <taxon>Bacteria</taxon>
        <taxon>Bacillati</taxon>
        <taxon>Actinomycetota</taxon>
        <taxon>Actinomycetes</taxon>
        <taxon>Micromonosporales</taxon>
        <taxon>Micromonosporaceae</taxon>
        <taxon>Actinoplanes</taxon>
    </lineage>
</organism>
<dbReference type="Proteomes" id="UP000681340">
    <property type="component" value="Unassembled WGS sequence"/>
</dbReference>
<dbReference type="RefSeq" id="WP_212986789.1">
    <property type="nucleotide sequence ID" value="NZ_BAABEA010000051.1"/>
</dbReference>
<gene>
    <name evidence="1" type="ORF">Aau02nite_06450</name>
</gene>
<proteinExistence type="predicted"/>
<dbReference type="EMBL" id="BOQL01000006">
    <property type="protein sequence ID" value="GIM63806.1"/>
    <property type="molecule type" value="Genomic_DNA"/>
</dbReference>
<keyword evidence="2" id="KW-1185">Reference proteome</keyword>
<protein>
    <submittedName>
        <fullName evidence="1">Uncharacterized protein</fullName>
    </submittedName>
</protein>
<evidence type="ECO:0000313" key="2">
    <source>
        <dbReference type="Proteomes" id="UP000681340"/>
    </source>
</evidence>
<sequence length="92" mass="9535">MITEFGSPTVAPPRPRPVRGTAFVRVTRLDAGPPTDVVELAPSDGNSEALIGATVFEPGRQYLVAATDGQALVCGYSGAATPELQALYDAAF</sequence>
<name>A0A919S4X3_9ACTN</name>